<comment type="subcellular location">
    <subcellularLocation>
        <location evidence="1">Membrane</location>
        <topology evidence="1">Multi-pass membrane protein</topology>
    </subcellularLocation>
</comment>
<feature type="transmembrane region" description="Helical" evidence="5">
    <location>
        <begin position="130"/>
        <end position="147"/>
    </location>
</feature>
<feature type="transmembrane region" description="Helical" evidence="5">
    <location>
        <begin position="76"/>
        <end position="96"/>
    </location>
</feature>
<feature type="transmembrane region" description="Helical" evidence="5">
    <location>
        <begin position="237"/>
        <end position="261"/>
    </location>
</feature>
<sequence length="321" mass="35200">MTLLSSIIALVIGFIVLIFSAHKLTDNGSKIANIYKISPLIIGILIFGFGTSAPEIFVSLLAAFEGTPELAVGNAIGSNILNIALVLGITAMILPIEVNIDVIRKDGLFLIFATLAAGLLLWIGKDLSRIDGFILIILLAIFLWITYKDQKKDHHKFDNLSSNVDINQKKETWVKLFFALIFLLASAQLIVFSATKLADYYHVSDLIIGLTVVALGTSLPELAVAITSAIKKQHEMIVGNIIGSNIFNTLAVLAIPGLISPLKLQKELLITDYFYMLGLTIALAIFFLYSPVTKMKDTISRLEGFGLIILLSIYIYIRFLV</sequence>
<dbReference type="Pfam" id="PF01699">
    <property type="entry name" value="Na_Ca_ex"/>
    <property type="match status" value="2"/>
</dbReference>
<accession>A0A382KTF4</accession>
<dbReference type="PANTHER" id="PTHR10846:SF8">
    <property type="entry name" value="INNER MEMBRANE PROTEIN YRBG"/>
    <property type="match status" value="1"/>
</dbReference>
<dbReference type="Gene3D" id="1.20.1420.30">
    <property type="entry name" value="NCX, central ion-binding region"/>
    <property type="match status" value="2"/>
</dbReference>
<evidence type="ECO:0000313" key="7">
    <source>
        <dbReference type="EMBL" id="SVC26803.1"/>
    </source>
</evidence>
<feature type="transmembrane region" description="Helical" evidence="5">
    <location>
        <begin position="108"/>
        <end position="124"/>
    </location>
</feature>
<dbReference type="InterPro" id="IPR004481">
    <property type="entry name" value="K/Na/Ca-exchanger"/>
</dbReference>
<name>A0A382KTF4_9ZZZZ</name>
<dbReference type="GO" id="GO:0008273">
    <property type="term" value="F:calcium, potassium:sodium antiporter activity"/>
    <property type="evidence" value="ECO:0007669"/>
    <property type="project" value="TreeGrafter"/>
</dbReference>
<evidence type="ECO:0000256" key="5">
    <source>
        <dbReference type="SAM" id="Phobius"/>
    </source>
</evidence>
<keyword evidence="4 5" id="KW-0472">Membrane</keyword>
<keyword evidence="3 5" id="KW-1133">Transmembrane helix</keyword>
<dbReference type="GO" id="GO:0005262">
    <property type="term" value="F:calcium channel activity"/>
    <property type="evidence" value="ECO:0007669"/>
    <property type="project" value="TreeGrafter"/>
</dbReference>
<evidence type="ECO:0000256" key="4">
    <source>
        <dbReference type="ARBA" id="ARBA00023136"/>
    </source>
</evidence>
<gene>
    <name evidence="7" type="ORF">METZ01_LOCUS279657</name>
</gene>
<reference evidence="7" key="1">
    <citation type="submission" date="2018-05" db="EMBL/GenBank/DDBJ databases">
        <authorList>
            <person name="Lanie J.A."/>
            <person name="Ng W.-L."/>
            <person name="Kazmierczak K.M."/>
            <person name="Andrzejewski T.M."/>
            <person name="Davidsen T.M."/>
            <person name="Wayne K.J."/>
            <person name="Tettelin H."/>
            <person name="Glass J.I."/>
            <person name="Rusch D."/>
            <person name="Podicherti R."/>
            <person name="Tsui H.-C.T."/>
            <person name="Winkler M.E."/>
        </authorList>
    </citation>
    <scope>NUCLEOTIDE SEQUENCE</scope>
</reference>
<dbReference type="GO" id="GO:0006874">
    <property type="term" value="P:intracellular calcium ion homeostasis"/>
    <property type="evidence" value="ECO:0007669"/>
    <property type="project" value="TreeGrafter"/>
</dbReference>
<proteinExistence type="predicted"/>
<feature type="transmembrane region" description="Helical" evidence="5">
    <location>
        <begin position="176"/>
        <end position="194"/>
    </location>
</feature>
<evidence type="ECO:0000256" key="3">
    <source>
        <dbReference type="ARBA" id="ARBA00022989"/>
    </source>
</evidence>
<feature type="transmembrane region" description="Helical" evidence="5">
    <location>
        <begin position="37"/>
        <end position="64"/>
    </location>
</feature>
<keyword evidence="2 5" id="KW-0812">Transmembrane</keyword>
<evidence type="ECO:0000256" key="1">
    <source>
        <dbReference type="ARBA" id="ARBA00004141"/>
    </source>
</evidence>
<evidence type="ECO:0000256" key="2">
    <source>
        <dbReference type="ARBA" id="ARBA00022692"/>
    </source>
</evidence>
<feature type="transmembrane region" description="Helical" evidence="5">
    <location>
        <begin position="302"/>
        <end position="319"/>
    </location>
</feature>
<organism evidence="7">
    <name type="scientific">marine metagenome</name>
    <dbReference type="NCBI Taxonomy" id="408172"/>
    <lineage>
        <taxon>unclassified sequences</taxon>
        <taxon>metagenomes</taxon>
        <taxon>ecological metagenomes</taxon>
    </lineage>
</organism>
<feature type="domain" description="Sodium/calcium exchanger membrane region" evidence="6">
    <location>
        <begin position="174"/>
        <end position="319"/>
    </location>
</feature>
<evidence type="ECO:0000259" key="6">
    <source>
        <dbReference type="Pfam" id="PF01699"/>
    </source>
</evidence>
<dbReference type="NCBIfam" id="TIGR00367">
    <property type="entry name" value="calcium/sodium antiporter"/>
    <property type="match status" value="1"/>
</dbReference>
<feature type="transmembrane region" description="Helical" evidence="5">
    <location>
        <begin position="273"/>
        <end position="290"/>
    </location>
</feature>
<feature type="domain" description="Sodium/calcium exchanger membrane region" evidence="6">
    <location>
        <begin position="6"/>
        <end position="147"/>
    </location>
</feature>
<protein>
    <recommendedName>
        <fullName evidence="6">Sodium/calcium exchanger membrane region domain-containing protein</fullName>
    </recommendedName>
</protein>
<feature type="transmembrane region" description="Helical" evidence="5">
    <location>
        <begin position="6"/>
        <end position="25"/>
    </location>
</feature>
<dbReference type="PANTHER" id="PTHR10846">
    <property type="entry name" value="SODIUM/POTASSIUM/CALCIUM EXCHANGER"/>
    <property type="match status" value="1"/>
</dbReference>
<feature type="transmembrane region" description="Helical" evidence="5">
    <location>
        <begin position="206"/>
        <end position="230"/>
    </location>
</feature>
<dbReference type="InterPro" id="IPR004837">
    <property type="entry name" value="NaCa_Exmemb"/>
</dbReference>
<dbReference type="GO" id="GO:0005886">
    <property type="term" value="C:plasma membrane"/>
    <property type="evidence" value="ECO:0007669"/>
    <property type="project" value="TreeGrafter"/>
</dbReference>
<dbReference type="InterPro" id="IPR044880">
    <property type="entry name" value="NCX_ion-bd_dom_sf"/>
</dbReference>
<dbReference type="AlphaFoldDB" id="A0A382KTF4"/>
<dbReference type="EMBL" id="UINC01082230">
    <property type="protein sequence ID" value="SVC26803.1"/>
    <property type="molecule type" value="Genomic_DNA"/>
</dbReference>